<accession>A0A252F5G4</accession>
<reference evidence="1 2" key="1">
    <citation type="submission" date="2017-05" db="EMBL/GenBank/DDBJ databases">
        <title>Butyricicoccus porcorum sp. nov. a butyrate-producing bacterium from the swine intestinal tract.</title>
        <authorList>
            <person name="Trachsel J."/>
            <person name="Humphrey S."/>
            <person name="Allen H.K."/>
        </authorList>
    </citation>
    <scope>NUCLEOTIDE SEQUENCE [LARGE SCALE GENOMIC DNA]</scope>
    <source>
        <strain evidence="1">BB10</strain>
    </source>
</reference>
<name>A0A252F5G4_9FIRM</name>
<dbReference type="EMBL" id="NHOC01000004">
    <property type="protein sequence ID" value="OUM21005.1"/>
    <property type="molecule type" value="Genomic_DNA"/>
</dbReference>
<keyword evidence="2" id="KW-1185">Reference proteome</keyword>
<dbReference type="AlphaFoldDB" id="A0A252F5G4"/>
<protein>
    <submittedName>
        <fullName evidence="1">Uncharacterized protein</fullName>
    </submittedName>
</protein>
<gene>
    <name evidence="1" type="ORF">CBW42_05335</name>
</gene>
<evidence type="ECO:0000313" key="2">
    <source>
        <dbReference type="Proteomes" id="UP000194903"/>
    </source>
</evidence>
<dbReference type="Proteomes" id="UP000194903">
    <property type="component" value="Unassembled WGS sequence"/>
</dbReference>
<organism evidence="1 2">
    <name type="scientific">Butyricicoccus porcorum</name>
    <dbReference type="NCBI Taxonomy" id="1945634"/>
    <lineage>
        <taxon>Bacteria</taxon>
        <taxon>Bacillati</taxon>
        <taxon>Bacillota</taxon>
        <taxon>Clostridia</taxon>
        <taxon>Eubacteriales</taxon>
        <taxon>Butyricicoccaceae</taxon>
        <taxon>Butyricicoccus</taxon>
    </lineage>
</organism>
<proteinExistence type="predicted"/>
<comment type="caution">
    <text evidence="1">The sequence shown here is derived from an EMBL/GenBank/DDBJ whole genome shotgun (WGS) entry which is preliminary data.</text>
</comment>
<sequence length="116" mass="13581">MRMTTKTITSVVSLAGLLKSIFISGRFKKDLPMQLVDSKGNKICEIHEEDPERWIRTNYKDSIACTRKLCTRSQWDKMDIVQQVRLCDCWEALAVMEYLDVGYDDGNRFEIDEYEC</sequence>
<evidence type="ECO:0000313" key="1">
    <source>
        <dbReference type="EMBL" id="OUM21005.1"/>
    </source>
</evidence>